<keyword evidence="2" id="KW-1185">Reference proteome</keyword>
<reference evidence="2" key="1">
    <citation type="submission" date="2017-02" db="EMBL/GenBank/DDBJ databases">
        <authorList>
            <person name="Varghese N."/>
            <person name="Submissions S."/>
        </authorList>
    </citation>
    <scope>NUCLEOTIDE SEQUENCE [LARGE SCALE GENOMIC DNA]</scope>
    <source>
        <strain evidence="2">SM117</strain>
    </source>
</reference>
<protein>
    <submittedName>
        <fullName evidence="1">Uncharacterized protein</fullName>
    </submittedName>
</protein>
<evidence type="ECO:0000313" key="2">
    <source>
        <dbReference type="Proteomes" id="UP000190989"/>
    </source>
</evidence>
<evidence type="ECO:0000313" key="1">
    <source>
        <dbReference type="EMBL" id="SLJ87853.1"/>
    </source>
</evidence>
<dbReference type="Proteomes" id="UP000190989">
    <property type="component" value="Unassembled WGS sequence"/>
</dbReference>
<proteinExistence type="predicted"/>
<gene>
    <name evidence="1" type="ORF">SAMN06295987_101691</name>
</gene>
<name>A0A1U6GWD4_9SPHN</name>
<accession>A0A1U6GWD4</accession>
<sequence>MGNLARKLEADRAVRDAARATFDARYGAIKADMEERGIAGRVIDETLEQARDMFDEAVDVAESNPGVVGGTLAALMLWFLRNPIKAWFDTLLGPEAKWKKEADND</sequence>
<dbReference type="STRING" id="428990.SAMN06295987_101691"/>
<organism evidence="1 2">
    <name type="scientific">Novosphingobium mathurense</name>
    <dbReference type="NCBI Taxonomy" id="428990"/>
    <lineage>
        <taxon>Bacteria</taxon>
        <taxon>Pseudomonadati</taxon>
        <taxon>Pseudomonadota</taxon>
        <taxon>Alphaproteobacteria</taxon>
        <taxon>Sphingomonadales</taxon>
        <taxon>Sphingomonadaceae</taxon>
        <taxon>Novosphingobium</taxon>
    </lineage>
</organism>
<dbReference type="RefSeq" id="WP_054946221.1">
    <property type="nucleotide sequence ID" value="NZ_FVZE01000001.1"/>
</dbReference>
<dbReference type="EMBL" id="FVZE01000001">
    <property type="protein sequence ID" value="SLJ87853.1"/>
    <property type="molecule type" value="Genomic_DNA"/>
</dbReference>
<dbReference type="AlphaFoldDB" id="A0A1U6GWD4"/>